<evidence type="ECO:0000256" key="14">
    <source>
        <dbReference type="SAM" id="Coils"/>
    </source>
</evidence>
<feature type="coiled-coil region" evidence="14">
    <location>
        <begin position="752"/>
        <end position="794"/>
    </location>
</feature>
<evidence type="ECO:0000256" key="4">
    <source>
        <dbReference type="ARBA" id="ARBA00022723"/>
    </source>
</evidence>
<evidence type="ECO:0000256" key="6">
    <source>
        <dbReference type="ARBA" id="ARBA00022801"/>
    </source>
</evidence>
<dbReference type="EMBL" id="CADEPM010000003">
    <property type="protein sequence ID" value="CAB3402047.1"/>
    <property type="molecule type" value="Genomic_DNA"/>
</dbReference>
<feature type="binding site" evidence="12">
    <location>
        <begin position="394"/>
        <end position="395"/>
    </location>
    <ligand>
        <name>substrate</name>
    </ligand>
</feature>
<dbReference type="Proteomes" id="UP000494206">
    <property type="component" value="Unassembled WGS sequence"/>
</dbReference>
<feature type="region of interest" description="Disordered" evidence="15">
    <location>
        <begin position="632"/>
        <end position="674"/>
    </location>
</feature>
<feature type="compositionally biased region" description="Polar residues" evidence="15">
    <location>
        <begin position="69"/>
        <end position="86"/>
    </location>
</feature>
<feature type="region of interest" description="Disordered" evidence="15">
    <location>
        <begin position="69"/>
        <end position="89"/>
    </location>
</feature>
<dbReference type="InterPro" id="IPR016130">
    <property type="entry name" value="Tyr_Pase_AS"/>
</dbReference>
<comment type="subcellular location">
    <subcellularLocation>
        <location evidence="1">Membrane</location>
    </subcellularLocation>
</comment>
<evidence type="ECO:0000256" key="10">
    <source>
        <dbReference type="ARBA" id="ARBA00032571"/>
    </source>
</evidence>
<dbReference type="OrthoDB" id="271628at2759"/>
<dbReference type="InterPro" id="IPR030564">
    <property type="entry name" value="Myotubularin"/>
</dbReference>
<dbReference type="GO" id="GO:0016020">
    <property type="term" value="C:membrane"/>
    <property type="evidence" value="ECO:0007669"/>
    <property type="project" value="UniProtKB-SubCell"/>
</dbReference>
<dbReference type="Pfam" id="PF06602">
    <property type="entry name" value="Myotub-related"/>
    <property type="match status" value="1"/>
</dbReference>
<feature type="compositionally biased region" description="Basic and acidic residues" evidence="15">
    <location>
        <begin position="13"/>
        <end position="25"/>
    </location>
</feature>
<dbReference type="CDD" id="cd00065">
    <property type="entry name" value="FYVE_like_SF"/>
    <property type="match status" value="1"/>
</dbReference>
<evidence type="ECO:0000256" key="1">
    <source>
        <dbReference type="ARBA" id="ARBA00004370"/>
    </source>
</evidence>
<feature type="domain" description="FYVE-type" evidence="16">
    <location>
        <begin position="840"/>
        <end position="905"/>
    </location>
</feature>
<dbReference type="PANTHER" id="PTHR10807:SF129">
    <property type="entry name" value="MYOTUBULARIN-RELATED PROTEIN 3"/>
    <property type="match status" value="1"/>
</dbReference>
<dbReference type="GO" id="GO:0008270">
    <property type="term" value="F:zinc ion binding"/>
    <property type="evidence" value="ECO:0007669"/>
    <property type="project" value="UniProtKB-KW"/>
</dbReference>
<dbReference type="Pfam" id="PF01363">
    <property type="entry name" value="FYVE"/>
    <property type="match status" value="1"/>
</dbReference>
<evidence type="ECO:0000256" key="5">
    <source>
        <dbReference type="ARBA" id="ARBA00022771"/>
    </source>
</evidence>
<evidence type="ECO:0000256" key="7">
    <source>
        <dbReference type="ARBA" id="ARBA00022833"/>
    </source>
</evidence>
<evidence type="ECO:0000259" key="17">
    <source>
        <dbReference type="PROSITE" id="PS51339"/>
    </source>
</evidence>
<dbReference type="PANTHER" id="PTHR10807">
    <property type="entry name" value="MYOTUBULARIN-RELATED"/>
    <property type="match status" value="1"/>
</dbReference>
<evidence type="ECO:0000313" key="19">
    <source>
        <dbReference type="Proteomes" id="UP000494206"/>
    </source>
</evidence>
<keyword evidence="19" id="KW-1185">Reference proteome</keyword>
<evidence type="ECO:0000256" key="15">
    <source>
        <dbReference type="SAM" id="MobiDB-lite"/>
    </source>
</evidence>
<gene>
    <name evidence="18" type="ORF">CBOVIS_LOCUS4719</name>
</gene>
<dbReference type="PROSITE" id="PS50178">
    <property type="entry name" value="ZF_FYVE"/>
    <property type="match status" value="1"/>
</dbReference>
<accession>A0A8S1ER38</accession>
<dbReference type="GO" id="GO:0005737">
    <property type="term" value="C:cytoplasm"/>
    <property type="evidence" value="ECO:0007669"/>
    <property type="project" value="TreeGrafter"/>
</dbReference>
<evidence type="ECO:0000256" key="9">
    <source>
        <dbReference type="ARBA" id="ARBA00023136"/>
    </source>
</evidence>
<keyword evidence="5 13" id="KW-0863">Zinc-finger</keyword>
<dbReference type="SUPFAM" id="SSF57903">
    <property type="entry name" value="FYVE/PHD zinc finger"/>
    <property type="match status" value="1"/>
</dbReference>
<dbReference type="EC" id="3.1.3.95" evidence="3"/>
<dbReference type="SUPFAM" id="SSF52799">
    <property type="entry name" value="(Phosphotyrosine protein) phosphatases II"/>
    <property type="match status" value="1"/>
</dbReference>
<dbReference type="PROSITE" id="PS51339">
    <property type="entry name" value="PPASE_MYOTUBULARIN"/>
    <property type="match status" value="1"/>
</dbReference>
<feature type="compositionally biased region" description="Polar residues" evidence="15">
    <location>
        <begin position="634"/>
        <end position="655"/>
    </location>
</feature>
<keyword evidence="7" id="KW-0862">Zinc</keyword>
<dbReference type="InterPro" id="IPR029021">
    <property type="entry name" value="Prot-tyrosine_phosphatase-like"/>
</dbReference>
<dbReference type="InterPro" id="IPR011011">
    <property type="entry name" value="Znf_FYVE_PHD"/>
</dbReference>
<sequence length="976" mass="110243">MTGTSTAPIDIGTRSDRTNSETNHDDMSFISPHVFGASYVNLSHNDFSGNPDYDDSVVHEPHAFVDLNAPTSSAPLVSRSSNTTSSDEPRRMLVLDRDIPLLPGEQAMPVNSQQVCPVEGGTVMLTNFRLLFLTDGEHQSIFVFTLMELELTDFRDPNQVIISMKGGRVRGFTFESYERAFPWHRQLLKIVSKLNRGHSVAAIASPTQAEAENMEPIEVFAWKFAEAVESSCPEWLRSSGSITPDVTKKDYDRLGMNEDFRISAVNEGFQVCESYPERIIVPSSMTDEEIKEASSYRGLNRFPAVVWRCKSTRAVLMRSAQPQVGFLSWRNYMDEKIVATLTIIECLEGKEKKQFVIMDARTYAAAFANRARSGGFENTEYYQQAKLDFLGLPNIHTVRNSFIAMRNLLHSGTHGDQLLASLQNTGWLQNLSNLLFSSASCADYLSKGHSVLVHCSDGWDRTTQIVSLAKIMLDDYYRTIEGFEELIRREWLAFGHKFYDRQQSFNGNWDAGERSPIFLQFLEAVRHLQREQPTAFQFTHAYLIKLAQHSYSGLFGTFLFNSQKEMREALTNRDIELVEIWRYLGDHHQEFVNQSYDDLFKGPLKSISFSVINLRVWHEVFSDDVERYMHLYSPNPSATQSPSQPSGNSALTPSKENVERQSSSGYSSNSSGIIKSRSSESINSINNEGVNVPLNTHSGSNGAIPSLDTSMIIASPPSESFCFGMSTSTHQHSLAWNQHSSKIDDMLDCDGLIKFEDEEQEIQRRKNNAMKNELKRKENIIEDLKNRQRNFSEKTSNGSIGYTTNGSRLNSFCDTDDCKSNSDISVVEASELPDANKGWEMNGTNCKLCNMEFSKMSPYQEDRAHHCRNCGLFVCFQCSQHYFHVFEEGQSRQKRVCDKCYKKMCSDKISRSSSLDNLSDNDCRSFRRCISPSSHSLNRMPTQPQCIRSSCKGSSHSVASAHNSPGEFCPHQAVKG</sequence>
<dbReference type="SMART" id="SM00404">
    <property type="entry name" value="PTPc_motif"/>
    <property type="match status" value="1"/>
</dbReference>
<keyword evidence="14" id="KW-0175">Coiled coil</keyword>
<evidence type="ECO:0000256" key="13">
    <source>
        <dbReference type="PROSITE-ProRule" id="PRU00091"/>
    </source>
</evidence>
<dbReference type="GO" id="GO:0004438">
    <property type="term" value="F:phosphatidylinositol-3-phosphate phosphatase activity"/>
    <property type="evidence" value="ECO:0007669"/>
    <property type="project" value="TreeGrafter"/>
</dbReference>
<evidence type="ECO:0000256" key="2">
    <source>
        <dbReference type="ARBA" id="ARBA00007471"/>
    </source>
</evidence>
<keyword evidence="4" id="KW-0479">Metal-binding</keyword>
<protein>
    <recommendedName>
        <fullName evidence="3">phosphatidylinositol-3,5-bisphosphate 3-phosphatase</fullName>
        <ecNumber evidence="3">3.1.3.95</ecNumber>
    </recommendedName>
    <alternativeName>
        <fullName evidence="10">Phosphatidylinositol-3,5-bisphosphate 3-phosphatase</fullName>
    </alternativeName>
</protein>
<feature type="region of interest" description="Disordered" evidence="15">
    <location>
        <begin position="1"/>
        <end position="25"/>
    </location>
</feature>
<dbReference type="SMART" id="SM00064">
    <property type="entry name" value="FYVE"/>
    <property type="match status" value="1"/>
</dbReference>
<feature type="binding site" evidence="12">
    <location>
        <begin position="455"/>
        <end position="461"/>
    </location>
    <ligand>
        <name>substrate</name>
    </ligand>
</feature>
<evidence type="ECO:0000259" key="16">
    <source>
        <dbReference type="PROSITE" id="PS50178"/>
    </source>
</evidence>
<evidence type="ECO:0000313" key="18">
    <source>
        <dbReference type="EMBL" id="CAB3402047.1"/>
    </source>
</evidence>
<dbReference type="GO" id="GO:0052629">
    <property type="term" value="F:phosphatidylinositol-3,5-bisphosphate 3-phosphatase activity"/>
    <property type="evidence" value="ECO:0007669"/>
    <property type="project" value="UniProtKB-EC"/>
</dbReference>
<comment type="caution">
    <text evidence="18">The sequence shown here is derived from an EMBL/GenBank/DDBJ whole genome shotgun (WGS) entry which is preliminary data.</text>
</comment>
<dbReference type="InterPro" id="IPR010569">
    <property type="entry name" value="Myotubularin-like_Pase_dom"/>
</dbReference>
<dbReference type="Gene3D" id="3.30.40.10">
    <property type="entry name" value="Zinc/RING finger domain, C3HC4 (zinc finger)"/>
    <property type="match status" value="1"/>
</dbReference>
<dbReference type="InterPro" id="IPR013083">
    <property type="entry name" value="Znf_RING/FYVE/PHD"/>
</dbReference>
<dbReference type="PROSITE" id="PS00383">
    <property type="entry name" value="TYR_PHOSPHATASE_1"/>
    <property type="match status" value="1"/>
</dbReference>
<evidence type="ECO:0000256" key="8">
    <source>
        <dbReference type="ARBA" id="ARBA00023098"/>
    </source>
</evidence>
<dbReference type="GO" id="GO:0046856">
    <property type="term" value="P:phosphatidylinositol dephosphorylation"/>
    <property type="evidence" value="ECO:0007669"/>
    <property type="project" value="TreeGrafter"/>
</dbReference>
<evidence type="ECO:0000256" key="11">
    <source>
        <dbReference type="PIRSR" id="PIRSR630564-1"/>
    </source>
</evidence>
<evidence type="ECO:0000256" key="12">
    <source>
        <dbReference type="PIRSR" id="PIRSR630564-2"/>
    </source>
</evidence>
<name>A0A8S1ER38_9PELO</name>
<evidence type="ECO:0000256" key="3">
    <source>
        <dbReference type="ARBA" id="ARBA00012903"/>
    </source>
</evidence>
<keyword evidence="8" id="KW-0443">Lipid metabolism</keyword>
<comment type="similarity">
    <text evidence="2">Belongs to the protein-tyrosine phosphatase family. Non-receptor class myotubularin subfamily.</text>
</comment>
<dbReference type="AlphaFoldDB" id="A0A8S1ER38"/>
<proteinExistence type="inferred from homology"/>
<feature type="compositionally biased region" description="Low complexity" evidence="15">
    <location>
        <begin position="662"/>
        <end position="674"/>
    </location>
</feature>
<dbReference type="InterPro" id="IPR017455">
    <property type="entry name" value="Znf_FYVE-rel"/>
</dbReference>
<feature type="active site" description="Phosphocysteine intermediate" evidence="11">
    <location>
        <position position="455"/>
    </location>
</feature>
<organism evidence="18 19">
    <name type="scientific">Caenorhabditis bovis</name>
    <dbReference type="NCBI Taxonomy" id="2654633"/>
    <lineage>
        <taxon>Eukaryota</taxon>
        <taxon>Metazoa</taxon>
        <taxon>Ecdysozoa</taxon>
        <taxon>Nematoda</taxon>
        <taxon>Chromadorea</taxon>
        <taxon>Rhabditida</taxon>
        <taxon>Rhabditina</taxon>
        <taxon>Rhabditomorpha</taxon>
        <taxon>Rhabditoidea</taxon>
        <taxon>Rhabditidae</taxon>
        <taxon>Peloderinae</taxon>
        <taxon>Caenorhabditis</taxon>
    </lineage>
</organism>
<keyword evidence="9" id="KW-0472">Membrane</keyword>
<feature type="domain" description="Myotubularin phosphatase" evidence="17">
    <location>
        <begin position="241"/>
        <end position="621"/>
    </location>
</feature>
<dbReference type="InterPro" id="IPR000306">
    <property type="entry name" value="Znf_FYVE"/>
</dbReference>
<dbReference type="InterPro" id="IPR003595">
    <property type="entry name" value="Tyr_Pase_cat"/>
</dbReference>
<keyword evidence="6" id="KW-0378">Hydrolase</keyword>
<reference evidence="18 19" key="1">
    <citation type="submission" date="2020-04" db="EMBL/GenBank/DDBJ databases">
        <authorList>
            <person name="Laetsch R D."/>
            <person name="Stevens L."/>
            <person name="Kumar S."/>
            <person name="Blaxter L. M."/>
        </authorList>
    </citation>
    <scope>NUCLEOTIDE SEQUENCE [LARGE SCALE GENOMIC DNA]</scope>
</reference>
<dbReference type="CDD" id="cd14507">
    <property type="entry name" value="PTP-MTM-like"/>
    <property type="match status" value="1"/>
</dbReference>